<name>A0A086J3Q6_NEMA1</name>
<reference evidence="2 3" key="1">
    <citation type="journal article" date="2014" name="Genome Announc.">
        <title>Genome Sequence of the Microsporidian Species Nematocida sp1 Strain ERTm6 (ATCC PRA-372).</title>
        <authorList>
            <person name="Bakowski M.A."/>
            <person name="Priest M."/>
            <person name="Young S."/>
            <person name="Cuomo C.A."/>
            <person name="Troemel E.R."/>
        </authorList>
    </citation>
    <scope>NUCLEOTIDE SEQUENCE [LARGE SCALE GENOMIC DNA]</scope>
    <source>
        <strain evidence="2 3">ERTm6</strain>
    </source>
</reference>
<keyword evidence="3" id="KW-1185">Reference proteome</keyword>
<dbReference type="AlphaFoldDB" id="A0A086J3Q6"/>
<dbReference type="Proteomes" id="UP000054524">
    <property type="component" value="Unassembled WGS sequence"/>
</dbReference>
<feature type="transmembrane region" description="Helical" evidence="1">
    <location>
        <begin position="99"/>
        <end position="119"/>
    </location>
</feature>
<dbReference type="EMBL" id="AKIJ01000002">
    <property type="protein sequence ID" value="KFG26774.1"/>
    <property type="molecule type" value="Genomic_DNA"/>
</dbReference>
<sequence>MESQNLIEKITHGAEGAFKFVGDRAADAVQIVNDNKGPVIEKCGDLLKTAQGAIVTGANAINTSVVQPSFVAAQLAAKDLAQNGPVYIENGAWYVRSNVIPIFIGATFATAIIAIIMIIRSLRKQE</sequence>
<protein>
    <submittedName>
        <fullName evidence="2">Uncharacterized protein</fullName>
    </submittedName>
</protein>
<evidence type="ECO:0000256" key="1">
    <source>
        <dbReference type="SAM" id="Phobius"/>
    </source>
</evidence>
<dbReference type="HOGENOM" id="CLU_1982155_0_0_1"/>
<keyword evidence="1" id="KW-1133">Transmembrane helix</keyword>
<gene>
    <name evidence="2" type="ORF">NESG_00930</name>
</gene>
<dbReference type="RefSeq" id="XP_052905329.1">
    <property type="nucleotide sequence ID" value="XM_053048569.1"/>
</dbReference>
<keyword evidence="1" id="KW-0812">Transmembrane</keyword>
<comment type="caution">
    <text evidence="2">The sequence shown here is derived from an EMBL/GenBank/DDBJ whole genome shotgun (WGS) entry which is preliminary data.</text>
</comment>
<proteinExistence type="predicted"/>
<accession>A0A086J3Q6</accession>
<evidence type="ECO:0000313" key="2">
    <source>
        <dbReference type="EMBL" id="KFG26774.1"/>
    </source>
</evidence>
<evidence type="ECO:0000313" key="3">
    <source>
        <dbReference type="Proteomes" id="UP000054524"/>
    </source>
</evidence>
<dbReference type="OrthoDB" id="10325746at2759"/>
<keyword evidence="1" id="KW-0472">Membrane</keyword>
<organism evidence="2 3">
    <name type="scientific">Nematocida ausubeli (strain ATCC PRA-371 / ERTm2)</name>
    <name type="common">Nematode killer fungus</name>
    <dbReference type="NCBI Taxonomy" id="1913371"/>
    <lineage>
        <taxon>Eukaryota</taxon>
        <taxon>Fungi</taxon>
        <taxon>Fungi incertae sedis</taxon>
        <taxon>Microsporidia</taxon>
        <taxon>Nematocida</taxon>
    </lineage>
</organism>
<dbReference type="GeneID" id="77675903"/>